<evidence type="ECO:0000313" key="11">
    <source>
        <dbReference type="RefSeq" id="XP_058985860.1"/>
    </source>
</evidence>
<evidence type="ECO:0000259" key="8">
    <source>
        <dbReference type="SMART" id="SM00479"/>
    </source>
</evidence>
<dbReference type="PANTHER" id="PTHR13058">
    <property type="entry name" value="THREE PRIME REPAIR EXONUCLEASE 1, 2"/>
    <property type="match status" value="1"/>
</dbReference>
<dbReference type="PANTHER" id="PTHR13058:SF19">
    <property type="entry name" value="LD40940P"/>
    <property type="match status" value="1"/>
</dbReference>
<organism evidence="9">
    <name type="scientific">Musca domestica</name>
    <name type="common">House fly</name>
    <dbReference type="NCBI Taxonomy" id="7370"/>
    <lineage>
        <taxon>Eukaryota</taxon>
        <taxon>Metazoa</taxon>
        <taxon>Ecdysozoa</taxon>
        <taxon>Arthropoda</taxon>
        <taxon>Hexapoda</taxon>
        <taxon>Insecta</taxon>
        <taxon>Pterygota</taxon>
        <taxon>Neoptera</taxon>
        <taxon>Endopterygota</taxon>
        <taxon>Diptera</taxon>
        <taxon>Brachycera</taxon>
        <taxon>Muscomorpha</taxon>
        <taxon>Muscoidea</taxon>
        <taxon>Muscidae</taxon>
        <taxon>Musca</taxon>
    </lineage>
</organism>
<evidence type="ECO:0000256" key="7">
    <source>
        <dbReference type="ARBA" id="ARBA00025769"/>
    </source>
</evidence>
<dbReference type="Gene3D" id="3.30.420.10">
    <property type="entry name" value="Ribonuclease H-like superfamily/Ribonuclease H"/>
    <property type="match status" value="2"/>
</dbReference>
<dbReference type="InterPro" id="IPR012337">
    <property type="entry name" value="RNaseH-like_sf"/>
</dbReference>
<accession>A0A1I8N3X0</accession>
<dbReference type="EnsemblMetazoa" id="MDOA011276-RB">
    <property type="protein sequence ID" value="MDOA011276-PB"/>
    <property type="gene ID" value="MDOA011276"/>
</dbReference>
<dbReference type="VEuPathDB" id="VectorBase:MDOA011276"/>
<evidence type="ECO:0000313" key="9">
    <source>
        <dbReference type="EnsemblMetazoa" id="MDOA011276-PB"/>
    </source>
</evidence>
<keyword evidence="5" id="KW-0269">Exonuclease</keyword>
<dbReference type="InterPro" id="IPR036397">
    <property type="entry name" value="RNaseH_sf"/>
</dbReference>
<evidence type="ECO:0000256" key="5">
    <source>
        <dbReference type="ARBA" id="ARBA00022839"/>
    </source>
</evidence>
<reference evidence="11" key="2">
    <citation type="submission" date="2025-05" db="UniProtKB">
        <authorList>
            <consortium name="RefSeq"/>
        </authorList>
    </citation>
    <scope>IDENTIFICATION</scope>
    <source>
        <strain evidence="11">Aabys</strain>
        <tissue evidence="11">Whole body</tissue>
    </source>
</reference>
<evidence type="ECO:0000313" key="10">
    <source>
        <dbReference type="Proteomes" id="UP001652621"/>
    </source>
</evidence>
<sequence>MSNGSDEIIKTIAVIDLETNGLPWQQGNTCAITELSIYAFAATCLSGHKEESLLRELDDDLQIVEKIQPPMLPRVLHKITLMINPNKEIHPEAAKISERLPAPVCFVAHNGWSFDYPVIRYVLQTIDKSMPSSIFCIDSFKAFREFDEKELKINAIKEQLQQMQYNNSTKDSNNCDILASTLVAAENEKRQFALNMYRQIFSQPFTPATRFPKKGVYVLGNFYERVFQQKPMNLHRAEADVEILTKLILHYGLVFLAYAEERKQSFDEVLPLGCRS</sequence>
<keyword evidence="10" id="KW-1185">Reference proteome</keyword>
<evidence type="ECO:0000256" key="3">
    <source>
        <dbReference type="ARBA" id="ARBA00022723"/>
    </source>
</evidence>
<evidence type="ECO:0000256" key="6">
    <source>
        <dbReference type="ARBA" id="ARBA00022842"/>
    </source>
</evidence>
<evidence type="ECO:0000256" key="2">
    <source>
        <dbReference type="ARBA" id="ARBA00022722"/>
    </source>
</evidence>
<reference evidence="9" key="1">
    <citation type="submission" date="2020-05" db="UniProtKB">
        <authorList>
            <consortium name="EnsemblMetazoa"/>
        </authorList>
    </citation>
    <scope>IDENTIFICATION</scope>
    <source>
        <strain evidence="9">Aabys</strain>
    </source>
</reference>
<dbReference type="SUPFAM" id="SSF53098">
    <property type="entry name" value="Ribonuclease H-like"/>
    <property type="match status" value="1"/>
</dbReference>
<dbReference type="Proteomes" id="UP001652621">
    <property type="component" value="Unplaced"/>
</dbReference>
<evidence type="ECO:0000256" key="4">
    <source>
        <dbReference type="ARBA" id="ARBA00022801"/>
    </source>
</evidence>
<dbReference type="GO" id="GO:0005737">
    <property type="term" value="C:cytoplasm"/>
    <property type="evidence" value="ECO:0007669"/>
    <property type="project" value="TreeGrafter"/>
</dbReference>
<name>A0A1I8N3X0_MUSDO</name>
<dbReference type="GO" id="GO:0046872">
    <property type="term" value="F:metal ion binding"/>
    <property type="evidence" value="ECO:0007669"/>
    <property type="project" value="UniProtKB-KW"/>
</dbReference>
<comment type="cofactor">
    <cofactor evidence="1">
        <name>Mg(2+)</name>
        <dbReference type="ChEBI" id="CHEBI:18420"/>
    </cofactor>
</comment>
<keyword evidence="3" id="KW-0479">Metal-binding</keyword>
<comment type="similarity">
    <text evidence="7">Belongs to the exonuclease superfamily. TREX family.</text>
</comment>
<dbReference type="GO" id="GO:0008296">
    <property type="term" value="F:3'-5'-DNA exonuclease activity"/>
    <property type="evidence" value="ECO:0007669"/>
    <property type="project" value="TreeGrafter"/>
</dbReference>
<dbReference type="AlphaFoldDB" id="A0A1I8N3X0"/>
<keyword evidence="2" id="KW-0540">Nuclease</keyword>
<dbReference type="InterPro" id="IPR040393">
    <property type="entry name" value="TREX1/2"/>
</dbReference>
<dbReference type="InterPro" id="IPR013520">
    <property type="entry name" value="Ribonucl_H"/>
</dbReference>
<evidence type="ECO:0000256" key="1">
    <source>
        <dbReference type="ARBA" id="ARBA00001946"/>
    </source>
</evidence>
<gene>
    <name evidence="9" type="primary">101893232</name>
    <name evidence="11" type="synonym">LOC101893232</name>
</gene>
<dbReference type="VEuPathDB" id="VectorBase:MDOMA2_017955"/>
<dbReference type="OrthoDB" id="10250935at2759"/>
<dbReference type="GO" id="GO:0003676">
    <property type="term" value="F:nucleic acid binding"/>
    <property type="evidence" value="ECO:0007669"/>
    <property type="project" value="InterPro"/>
</dbReference>
<protein>
    <submittedName>
        <fullName evidence="11">Three prime repair exonuclease 2-like isoform X2</fullName>
    </submittedName>
</protein>
<keyword evidence="6" id="KW-0460">Magnesium</keyword>
<feature type="domain" description="Exonuclease" evidence="8">
    <location>
        <begin position="11"/>
        <end position="257"/>
    </location>
</feature>
<proteinExistence type="inferred from homology"/>
<dbReference type="SMART" id="SM00479">
    <property type="entry name" value="EXOIII"/>
    <property type="match status" value="1"/>
</dbReference>
<dbReference type="RefSeq" id="XP_058985860.1">
    <property type="nucleotide sequence ID" value="XM_059129877.1"/>
</dbReference>
<dbReference type="GO" id="GO:0006308">
    <property type="term" value="P:DNA catabolic process"/>
    <property type="evidence" value="ECO:0007669"/>
    <property type="project" value="TreeGrafter"/>
</dbReference>
<keyword evidence="4" id="KW-0378">Hydrolase</keyword>